<dbReference type="Pfam" id="PF00583">
    <property type="entry name" value="Acetyltransf_1"/>
    <property type="match status" value="1"/>
</dbReference>
<organism evidence="2 3">
    <name type="scientific">Trichlorobacter thiogenes</name>
    <dbReference type="NCBI Taxonomy" id="115783"/>
    <lineage>
        <taxon>Bacteria</taxon>
        <taxon>Pseudomonadati</taxon>
        <taxon>Thermodesulfobacteriota</taxon>
        <taxon>Desulfuromonadia</taxon>
        <taxon>Geobacterales</taxon>
        <taxon>Geobacteraceae</taxon>
        <taxon>Trichlorobacter</taxon>
    </lineage>
</organism>
<dbReference type="EMBL" id="FUWR01000013">
    <property type="protein sequence ID" value="SKA02072.1"/>
    <property type="molecule type" value="Genomic_DNA"/>
</dbReference>
<dbReference type="OrthoDB" id="6880033at2"/>
<dbReference type="RefSeq" id="WP_078790626.1">
    <property type="nucleotide sequence ID" value="NZ_FUWR01000013.1"/>
</dbReference>
<evidence type="ECO:0000259" key="1">
    <source>
        <dbReference type="PROSITE" id="PS51186"/>
    </source>
</evidence>
<reference evidence="3" key="1">
    <citation type="submission" date="2017-02" db="EMBL/GenBank/DDBJ databases">
        <authorList>
            <person name="Varghese N."/>
            <person name="Submissions S."/>
        </authorList>
    </citation>
    <scope>NUCLEOTIDE SEQUENCE [LARGE SCALE GENOMIC DNA]</scope>
    <source>
        <strain evidence="3">ATCC BAA-34</strain>
    </source>
</reference>
<dbReference type="AlphaFoldDB" id="A0A1T4QEA8"/>
<protein>
    <submittedName>
        <fullName evidence="2">Predicted N-acetyltransferase YhbS</fullName>
    </submittedName>
</protein>
<proteinExistence type="predicted"/>
<gene>
    <name evidence="2" type="ORF">SAMN02745119_02360</name>
</gene>
<dbReference type="InterPro" id="IPR000182">
    <property type="entry name" value="GNAT_dom"/>
</dbReference>
<sequence length="143" mass="16203">MIIIKSNDIHLIEILAWLEREERESGEGFNCNHEIIRDSLQKGEVFCAVAGTEVVGFVVHNRKSVGASIDILEVKPEHRRRGIGKLLALDAIKRLFASGAEFITVECAPRRSEPFWRDLGFLPTGEPRRSIWENPRLILVDEG</sequence>
<dbReference type="Proteomes" id="UP000190102">
    <property type="component" value="Unassembled WGS sequence"/>
</dbReference>
<accession>A0A1T4QEA8</accession>
<dbReference type="STRING" id="115783.SAMN02745119_02360"/>
<feature type="domain" description="N-acetyltransferase" evidence="1">
    <location>
        <begin position="1"/>
        <end position="143"/>
    </location>
</feature>
<keyword evidence="2" id="KW-0808">Transferase</keyword>
<name>A0A1T4QEA8_9BACT</name>
<dbReference type="InterPro" id="IPR016181">
    <property type="entry name" value="Acyl_CoA_acyltransferase"/>
</dbReference>
<dbReference type="SUPFAM" id="SSF55729">
    <property type="entry name" value="Acyl-CoA N-acyltransferases (Nat)"/>
    <property type="match status" value="1"/>
</dbReference>
<keyword evidence="3" id="KW-1185">Reference proteome</keyword>
<dbReference type="GO" id="GO:0016747">
    <property type="term" value="F:acyltransferase activity, transferring groups other than amino-acyl groups"/>
    <property type="evidence" value="ECO:0007669"/>
    <property type="project" value="InterPro"/>
</dbReference>
<dbReference type="PROSITE" id="PS51186">
    <property type="entry name" value="GNAT"/>
    <property type="match status" value="1"/>
</dbReference>
<evidence type="ECO:0000313" key="2">
    <source>
        <dbReference type="EMBL" id="SKA02072.1"/>
    </source>
</evidence>
<dbReference type="Gene3D" id="3.40.630.30">
    <property type="match status" value="1"/>
</dbReference>
<dbReference type="CDD" id="cd04301">
    <property type="entry name" value="NAT_SF"/>
    <property type="match status" value="1"/>
</dbReference>
<evidence type="ECO:0000313" key="3">
    <source>
        <dbReference type="Proteomes" id="UP000190102"/>
    </source>
</evidence>